<dbReference type="Proteomes" id="UP000008068">
    <property type="component" value="Unassembled WGS sequence"/>
</dbReference>
<dbReference type="HOGENOM" id="CLU_294273_0_0_1"/>
<feature type="compositionally biased region" description="Basic and acidic residues" evidence="2">
    <location>
        <begin position="863"/>
        <end position="873"/>
    </location>
</feature>
<reference evidence="4" key="1">
    <citation type="submission" date="2011-07" db="EMBL/GenBank/DDBJ databases">
        <authorList>
            <consortium name="Caenorhabditis brenneri Sequencing and Analysis Consortium"/>
            <person name="Wilson R.K."/>
        </authorList>
    </citation>
    <scope>NUCLEOTIDE SEQUENCE [LARGE SCALE GENOMIC DNA]</scope>
    <source>
        <strain evidence="4">PB2801</strain>
    </source>
</reference>
<feature type="region of interest" description="Disordered" evidence="2">
    <location>
        <begin position="861"/>
        <end position="940"/>
    </location>
</feature>
<dbReference type="AlphaFoldDB" id="G0MWX4"/>
<proteinExistence type="predicted"/>
<sequence length="1212" mass="142729">MYENTKNPTTKKNSHTKFKRIPFSHYEARVEPDYPVHFINNVRFMGNFCLLNMLKQSKSDMEKNKYFVMDAQDEERWRAEKVKPLFFLERLEHFMTKYPDKVLYIRYIKHNDKEYFFADDVLEILPLALKKQGTPMSLFDKRIHKLKEKYESNCCNQTTIIPLKVFEKILDMYDVDRSWITIIPDYEFVFRKTLHYNHINQHISHAHLSFAEMLLPKQAVYYVFWKVVCEVNWNMNYCVEHPRCRLDCVELIVEVMRQLLDWGEDKMITLKYVNNLTCQLMHTCHMQRVFEEQNDDSDHLFPNRDPGDTVPFDSYLWVVQTFGLHPGNLNEYGENPLGYRIWLVRGLLMSGWIQSFFRESENCDLKKVIFDEMCSIMPHGNTEVVTNGLRRIAFAPYNEKWNKIKNATETKKLKKLAADRERRNQQIQEKRQKSKNKETPKMKEEKPKAVAVKVETKTVKNDEQKGWKDYSEEKGLKLKNGIITIGSHYFTSNQNIQQLEGLGLQSPDCRHYFLLDWTQWTTKFAALKSASKNCSLDTLKIYSNHFKDFVVRAIKTTTGNYVLTCEMLVLIMVLMEKDEISMEQYHEKLKTYIMNWSAEDPEVFYAVEVSFFEVIMDSFNVNRDLLTIVPDYSHYKSSNEPDTHIVTTEISGGKRVMSKEQAVFNIFQSVICGVNWETKSCKKNKTIVDDFKQKYHEETGKLMKMRKGTFVSQQLVDNSIAVLLAHPVFTKKIVHPTVDFEFIGLDSHAIIPREVYTKQADFFVIPRYNYSHNNEDVEIWLARSWLRMGWIESFYEVEMVETKLMLMQELRYQIPVDLREDLLQGLRKTVFLRAGHIEEENNWRGTEELKKLVSNPTVLKKLQKTEKPVEPKKLNPPPLESTMRSLEISENSENTRPTSTPVLEPAKSSEPAEPTVPQNPPQKPPQKPKKAPKAPKPCTKCTENGVALLNAREKLKKTEIVAKHNVTKARKAGKVEENLKNMMLKMNELEEEIGNLNGELKDFDVQEEKIRKENKKVLKDIGNLEEQVEREEQKSQEANQRNIKIRNRFEEVQLELVKKQSEQEAMELQRKRTRNPAPFTSSEEPSTFHVPFIPSLPTTDDPELARNPQWVLEQWRKMRTDFKNDEMVEEEREMIEKLLSKSEDLELDVRNLVENEQYQFEATCRVYLQNIDLNIMKIEKTEDISNLRPLAKYPSLSKEFQSVYEKYMGNNI</sequence>
<accession>G0MWX4</accession>
<dbReference type="InParanoid" id="G0MWX4"/>
<organism evidence="4">
    <name type="scientific">Caenorhabditis brenneri</name>
    <name type="common">Nematode worm</name>
    <dbReference type="NCBI Taxonomy" id="135651"/>
    <lineage>
        <taxon>Eukaryota</taxon>
        <taxon>Metazoa</taxon>
        <taxon>Ecdysozoa</taxon>
        <taxon>Nematoda</taxon>
        <taxon>Chromadorea</taxon>
        <taxon>Rhabditida</taxon>
        <taxon>Rhabditina</taxon>
        <taxon>Rhabditomorpha</taxon>
        <taxon>Rhabditoidea</taxon>
        <taxon>Rhabditidae</taxon>
        <taxon>Peloderinae</taxon>
        <taxon>Caenorhabditis</taxon>
    </lineage>
</organism>
<name>G0MWX4_CAEBE</name>
<dbReference type="STRING" id="135651.G0MWX4"/>
<evidence type="ECO:0000313" key="3">
    <source>
        <dbReference type="EMBL" id="EGT46288.1"/>
    </source>
</evidence>
<keyword evidence="1" id="KW-0175">Coiled coil</keyword>
<keyword evidence="4" id="KW-1185">Reference proteome</keyword>
<evidence type="ECO:0000313" key="4">
    <source>
        <dbReference type="Proteomes" id="UP000008068"/>
    </source>
</evidence>
<feature type="compositionally biased region" description="Polar residues" evidence="2">
    <location>
        <begin position="882"/>
        <end position="901"/>
    </location>
</feature>
<feature type="region of interest" description="Disordered" evidence="2">
    <location>
        <begin position="416"/>
        <end position="449"/>
    </location>
</feature>
<dbReference type="EMBL" id="GL379817">
    <property type="protein sequence ID" value="EGT46288.1"/>
    <property type="molecule type" value="Genomic_DNA"/>
</dbReference>
<feature type="coiled-coil region" evidence="1">
    <location>
        <begin position="1128"/>
        <end position="1155"/>
    </location>
</feature>
<dbReference type="eggNOG" id="KOG0800">
    <property type="taxonomic scope" value="Eukaryota"/>
</dbReference>
<gene>
    <name evidence="3" type="ORF">CAEBREN_01159</name>
</gene>
<protein>
    <submittedName>
        <fullName evidence="3">Uncharacterized protein</fullName>
    </submittedName>
</protein>
<evidence type="ECO:0000256" key="2">
    <source>
        <dbReference type="SAM" id="MobiDB-lite"/>
    </source>
</evidence>
<evidence type="ECO:0000256" key="1">
    <source>
        <dbReference type="SAM" id="Coils"/>
    </source>
</evidence>
<feature type="region of interest" description="Disordered" evidence="2">
    <location>
        <begin position="1068"/>
        <end position="1089"/>
    </location>
</feature>